<gene>
    <name evidence="1" type="ORF">CEURO_LOCUS19672</name>
</gene>
<accession>A0A9P0ZVZ0</accession>
<dbReference type="InterPro" id="IPR008480">
    <property type="entry name" value="DUF761_pln"/>
</dbReference>
<comment type="caution">
    <text evidence="1">The sequence shown here is derived from an EMBL/GenBank/DDBJ whole genome shotgun (WGS) entry which is preliminary data.</text>
</comment>
<evidence type="ECO:0000313" key="2">
    <source>
        <dbReference type="Proteomes" id="UP001152484"/>
    </source>
</evidence>
<reference evidence="1" key="1">
    <citation type="submission" date="2022-07" db="EMBL/GenBank/DDBJ databases">
        <authorList>
            <person name="Macas J."/>
            <person name="Novak P."/>
            <person name="Neumann P."/>
        </authorList>
    </citation>
    <scope>NUCLEOTIDE SEQUENCE</scope>
</reference>
<protein>
    <recommendedName>
        <fullName evidence="3">Cotton fiber protein</fullName>
    </recommendedName>
</protein>
<dbReference type="PANTHER" id="PTHR33265">
    <property type="entry name" value="AVR9/CF-9 RAPIDLY ELICITED PROTEIN-RELATED"/>
    <property type="match status" value="1"/>
</dbReference>
<organism evidence="1 2">
    <name type="scientific">Cuscuta europaea</name>
    <name type="common">European dodder</name>
    <dbReference type="NCBI Taxonomy" id="41803"/>
    <lineage>
        <taxon>Eukaryota</taxon>
        <taxon>Viridiplantae</taxon>
        <taxon>Streptophyta</taxon>
        <taxon>Embryophyta</taxon>
        <taxon>Tracheophyta</taxon>
        <taxon>Spermatophyta</taxon>
        <taxon>Magnoliopsida</taxon>
        <taxon>eudicotyledons</taxon>
        <taxon>Gunneridae</taxon>
        <taxon>Pentapetalae</taxon>
        <taxon>asterids</taxon>
        <taxon>lamiids</taxon>
        <taxon>Solanales</taxon>
        <taxon>Convolvulaceae</taxon>
        <taxon>Cuscuteae</taxon>
        <taxon>Cuscuta</taxon>
        <taxon>Cuscuta subgen. Cuscuta</taxon>
    </lineage>
</organism>
<dbReference type="OrthoDB" id="1929803at2759"/>
<proteinExistence type="predicted"/>
<dbReference type="AlphaFoldDB" id="A0A9P0ZVZ0"/>
<name>A0A9P0ZVZ0_CUSEU</name>
<dbReference type="Proteomes" id="UP001152484">
    <property type="component" value="Unassembled WGS sequence"/>
</dbReference>
<dbReference type="Pfam" id="PF05553">
    <property type="entry name" value="DUF761"/>
    <property type="match status" value="1"/>
</dbReference>
<sequence length="184" mass="21371">MKKSTMAGANRAWDLIHVALLWARKGTRFRNRLQLTVKFVKSLHRRQSRLHRDSYAAIRLGERQFSFDDSPVFRLKMRRPAPSFRFKLPHIPCINPHEVDCDFEFDGGCDGEEDRDRIVSCESDGNGSTDSNLFEETEADDYGENCYGIDLKAEQFIAKFYEQIELQRQLSYLQRCEVLAGTPN</sequence>
<dbReference type="PANTHER" id="PTHR33265:SF5">
    <property type="entry name" value="COTTON FIBER PROTEIN"/>
    <property type="match status" value="1"/>
</dbReference>
<keyword evidence="2" id="KW-1185">Reference proteome</keyword>
<evidence type="ECO:0000313" key="1">
    <source>
        <dbReference type="EMBL" id="CAH9112632.1"/>
    </source>
</evidence>
<evidence type="ECO:0008006" key="3">
    <source>
        <dbReference type="Google" id="ProtNLM"/>
    </source>
</evidence>
<dbReference type="EMBL" id="CAMAPE010000060">
    <property type="protein sequence ID" value="CAH9112632.1"/>
    <property type="molecule type" value="Genomic_DNA"/>
</dbReference>